<evidence type="ECO:0000313" key="3">
    <source>
        <dbReference type="Proteomes" id="UP001168620"/>
    </source>
</evidence>
<keyword evidence="2" id="KW-0808">Transferase</keyword>
<keyword evidence="3" id="KW-1185">Reference proteome</keyword>
<reference evidence="2" key="1">
    <citation type="submission" date="2023-06" db="EMBL/GenBank/DDBJ databases">
        <title>Draft genome sequence of Nocardioides sp. SOB77.</title>
        <authorList>
            <person name="Zhang G."/>
        </authorList>
    </citation>
    <scope>NUCLEOTIDE SEQUENCE</scope>
    <source>
        <strain evidence="2">SOB77</strain>
    </source>
</reference>
<feature type="domain" description="N-acetyltransferase" evidence="1">
    <location>
        <begin position="160"/>
        <end position="309"/>
    </location>
</feature>
<dbReference type="InterPro" id="IPR016181">
    <property type="entry name" value="Acyl_CoA_acyltransferase"/>
</dbReference>
<keyword evidence="2" id="KW-0012">Acyltransferase</keyword>
<dbReference type="SUPFAM" id="SSF55729">
    <property type="entry name" value="Acyl-CoA N-acyltransferases (Nat)"/>
    <property type="match status" value="1"/>
</dbReference>
<organism evidence="2 3">
    <name type="scientific">Nocardioides oceani</name>
    <dbReference type="NCBI Taxonomy" id="3058369"/>
    <lineage>
        <taxon>Bacteria</taxon>
        <taxon>Bacillati</taxon>
        <taxon>Actinomycetota</taxon>
        <taxon>Actinomycetes</taxon>
        <taxon>Propionibacteriales</taxon>
        <taxon>Nocardioidaceae</taxon>
        <taxon>Nocardioides</taxon>
    </lineage>
</organism>
<dbReference type="Proteomes" id="UP001168620">
    <property type="component" value="Unassembled WGS sequence"/>
</dbReference>
<dbReference type="InterPro" id="IPR000182">
    <property type="entry name" value="GNAT_dom"/>
</dbReference>
<accession>A0ABT8FDE5</accession>
<comment type="caution">
    <text evidence="2">The sequence shown here is derived from an EMBL/GenBank/DDBJ whole genome shotgun (WGS) entry which is preliminary data.</text>
</comment>
<sequence length="309" mass="32880">MPTPPVSTYDVALTTDPAAFLAEAGEHLAADPVVTTVVATVTRRAADDDAAGRALPAHPRWWAVVRDGTGAIVGAAMRTAPFEPFPAYVLPMPDEAARALARAVHGSGERLRGVNGALPAARVVAEETAALVAGAVVVDEHLHLWELPGLDGLVDHDAPGRLRVAGPADVPRCVEWWAAFAVDAAEQGGREGAHPMDLETEVGMARRVERGLVWLWESPEGEVVHLTAHSEPAFGVVRVGPVYTPRERRGRGYASAAVAQVTRRVLEAGDRACLYTDRENPTSNKVYAAIGYRTVAETANLLVTRPARP</sequence>
<name>A0ABT8FDE5_9ACTN</name>
<dbReference type="GO" id="GO:0016746">
    <property type="term" value="F:acyltransferase activity"/>
    <property type="evidence" value="ECO:0007669"/>
    <property type="project" value="UniProtKB-KW"/>
</dbReference>
<evidence type="ECO:0000313" key="2">
    <source>
        <dbReference type="EMBL" id="MDN4172693.1"/>
    </source>
</evidence>
<dbReference type="InterPro" id="IPR013653">
    <property type="entry name" value="GCN5-like_dom"/>
</dbReference>
<dbReference type="Gene3D" id="3.40.630.30">
    <property type="match status" value="1"/>
</dbReference>
<dbReference type="PROSITE" id="PS51186">
    <property type="entry name" value="GNAT"/>
    <property type="match status" value="1"/>
</dbReference>
<gene>
    <name evidence="2" type="ORF">QWY28_07065</name>
</gene>
<dbReference type="EC" id="2.3.1.-" evidence="2"/>
<dbReference type="Pfam" id="PF08445">
    <property type="entry name" value="FR47"/>
    <property type="match status" value="1"/>
</dbReference>
<evidence type="ECO:0000259" key="1">
    <source>
        <dbReference type="PROSITE" id="PS51186"/>
    </source>
</evidence>
<protein>
    <submittedName>
        <fullName evidence="2">GNAT family N-acetyltransferase</fullName>
        <ecNumber evidence="2">2.3.1.-</ecNumber>
    </submittedName>
</protein>
<dbReference type="RefSeq" id="WP_300951609.1">
    <property type="nucleotide sequence ID" value="NZ_JAUHJQ010000002.1"/>
</dbReference>
<proteinExistence type="predicted"/>
<dbReference type="EMBL" id="JAUHJQ010000002">
    <property type="protein sequence ID" value="MDN4172693.1"/>
    <property type="molecule type" value="Genomic_DNA"/>
</dbReference>